<organism evidence="6 7">
    <name type="scientific">Candidatus Eubacterium faecipullorum</name>
    <dbReference type="NCBI Taxonomy" id="2838571"/>
    <lineage>
        <taxon>Bacteria</taxon>
        <taxon>Bacillati</taxon>
        <taxon>Bacillota</taxon>
        <taxon>Clostridia</taxon>
        <taxon>Eubacteriales</taxon>
        <taxon>Eubacteriaceae</taxon>
        <taxon>Eubacterium</taxon>
    </lineage>
</organism>
<evidence type="ECO:0000259" key="5">
    <source>
        <dbReference type="PROSITE" id="PS50975"/>
    </source>
</evidence>
<evidence type="ECO:0000256" key="2">
    <source>
        <dbReference type="ARBA" id="ARBA00022741"/>
    </source>
</evidence>
<dbReference type="SUPFAM" id="SSF56059">
    <property type="entry name" value="Glutathione synthetase ATP-binding domain-like"/>
    <property type="match status" value="1"/>
</dbReference>
<evidence type="ECO:0000256" key="3">
    <source>
        <dbReference type="ARBA" id="ARBA00022840"/>
    </source>
</evidence>
<comment type="caution">
    <text evidence="6">The sequence shown here is derived from an EMBL/GenBank/DDBJ whole genome shotgun (WGS) entry which is preliminary data.</text>
</comment>
<dbReference type="Gene3D" id="3.30.470.20">
    <property type="entry name" value="ATP-grasp fold, B domain"/>
    <property type="match status" value="1"/>
</dbReference>
<proteinExistence type="predicted"/>
<dbReference type="GO" id="GO:0018169">
    <property type="term" value="F:ribosomal S6-glutamic acid ligase activity"/>
    <property type="evidence" value="ECO:0007669"/>
    <property type="project" value="TreeGrafter"/>
</dbReference>
<protein>
    <submittedName>
        <fullName evidence="6">RimK family alpha-L-glutamate ligase</fullName>
    </submittedName>
</protein>
<dbReference type="PANTHER" id="PTHR21621:SF0">
    <property type="entry name" value="BETA-CITRYLGLUTAMATE SYNTHASE B-RELATED"/>
    <property type="match status" value="1"/>
</dbReference>
<evidence type="ECO:0000313" key="6">
    <source>
        <dbReference type="EMBL" id="HIW86288.1"/>
    </source>
</evidence>
<feature type="domain" description="ATP-grasp" evidence="5">
    <location>
        <begin position="87"/>
        <end position="268"/>
    </location>
</feature>
<dbReference type="InterPro" id="IPR013651">
    <property type="entry name" value="ATP-grasp_RimK-type"/>
</dbReference>
<keyword evidence="3 4" id="KW-0067">ATP-binding</keyword>
<dbReference type="AlphaFoldDB" id="A0A9D1RFS7"/>
<evidence type="ECO:0000256" key="4">
    <source>
        <dbReference type="PROSITE-ProRule" id="PRU00409"/>
    </source>
</evidence>
<dbReference type="GO" id="GO:0005524">
    <property type="term" value="F:ATP binding"/>
    <property type="evidence" value="ECO:0007669"/>
    <property type="project" value="UniProtKB-UniRule"/>
</dbReference>
<reference evidence="6" key="2">
    <citation type="submission" date="2021-04" db="EMBL/GenBank/DDBJ databases">
        <authorList>
            <person name="Gilroy R."/>
        </authorList>
    </citation>
    <scope>NUCLEOTIDE SEQUENCE</scope>
    <source>
        <strain evidence="6">421</strain>
    </source>
</reference>
<dbReference type="GO" id="GO:0046872">
    <property type="term" value="F:metal ion binding"/>
    <property type="evidence" value="ECO:0007669"/>
    <property type="project" value="UniProtKB-KW"/>
</dbReference>
<name>A0A9D1RFS7_9FIRM</name>
<dbReference type="Gene3D" id="3.40.50.20">
    <property type="match status" value="1"/>
</dbReference>
<evidence type="ECO:0000256" key="1">
    <source>
        <dbReference type="ARBA" id="ARBA00022723"/>
    </source>
</evidence>
<reference evidence="6" key="1">
    <citation type="journal article" date="2021" name="PeerJ">
        <title>Extensive microbial diversity within the chicken gut microbiome revealed by metagenomics and culture.</title>
        <authorList>
            <person name="Gilroy R."/>
            <person name="Ravi A."/>
            <person name="Getino M."/>
            <person name="Pursley I."/>
            <person name="Horton D.L."/>
            <person name="Alikhan N.F."/>
            <person name="Baker D."/>
            <person name="Gharbi K."/>
            <person name="Hall N."/>
            <person name="Watson M."/>
            <person name="Adriaenssens E.M."/>
            <person name="Foster-Nyarko E."/>
            <person name="Jarju S."/>
            <person name="Secka A."/>
            <person name="Antonio M."/>
            <person name="Oren A."/>
            <person name="Chaudhuri R.R."/>
            <person name="La Ragione R."/>
            <person name="Hildebrand F."/>
            <person name="Pallen M.J."/>
        </authorList>
    </citation>
    <scope>NUCLEOTIDE SEQUENCE</scope>
    <source>
        <strain evidence="6">421</strain>
    </source>
</reference>
<dbReference type="PROSITE" id="PS50975">
    <property type="entry name" value="ATP_GRASP"/>
    <property type="match status" value="1"/>
</dbReference>
<dbReference type="Pfam" id="PF08443">
    <property type="entry name" value="RimK"/>
    <property type="match status" value="1"/>
</dbReference>
<evidence type="ECO:0000313" key="7">
    <source>
        <dbReference type="Proteomes" id="UP000824205"/>
    </source>
</evidence>
<keyword evidence="2 4" id="KW-0547">Nucleotide-binding</keyword>
<dbReference type="PANTHER" id="PTHR21621">
    <property type="entry name" value="RIBOSOMAL PROTEIN S6 MODIFICATION PROTEIN"/>
    <property type="match status" value="1"/>
</dbReference>
<dbReference type="EMBL" id="DXGE01000032">
    <property type="protein sequence ID" value="HIW86288.1"/>
    <property type="molecule type" value="Genomic_DNA"/>
</dbReference>
<dbReference type="GO" id="GO:0009432">
    <property type="term" value="P:SOS response"/>
    <property type="evidence" value="ECO:0007669"/>
    <property type="project" value="TreeGrafter"/>
</dbReference>
<accession>A0A9D1RFS7</accession>
<keyword evidence="6" id="KW-0436">Ligase</keyword>
<dbReference type="InterPro" id="IPR011761">
    <property type="entry name" value="ATP-grasp"/>
</dbReference>
<keyword evidence="1" id="KW-0479">Metal-binding</keyword>
<dbReference type="GO" id="GO:0005737">
    <property type="term" value="C:cytoplasm"/>
    <property type="evidence" value="ECO:0007669"/>
    <property type="project" value="TreeGrafter"/>
</dbReference>
<gene>
    <name evidence="6" type="ORF">IAA48_07325</name>
</gene>
<sequence>MKGILAVNHFLTGEKYNTLHRHLLESAAACGVGLELRTNLELALDAPAADFVLFWDKDVNLAARLEKNGIPVFNSAKSIALCDDKAKTYIALGGIVKQPETLASPMTYFKADLSEFVNGAVRRLGLPLVFKECYGSFGEQVFLCKSKADILRHITEKPFILQEFIESAAGRDIRIEVVGGKAVCAVRRENKNDFRANVTNGGSMTPYTPSAEEKQTAVAACEALGLTFGGVDLFEGGIVCEVNSNAHIINIMNCTGVDIAPLIFEEIRSRL</sequence>
<dbReference type="Proteomes" id="UP000824205">
    <property type="component" value="Unassembled WGS sequence"/>
</dbReference>
<dbReference type="InterPro" id="IPR004666">
    <property type="entry name" value="Rp_bS6_RimK/Lys_biosynth_LsyX"/>
</dbReference>
<dbReference type="NCBIfam" id="TIGR00768">
    <property type="entry name" value="rimK_fam"/>
    <property type="match status" value="1"/>
</dbReference>